<dbReference type="InterPro" id="IPR000994">
    <property type="entry name" value="Pept_M24"/>
</dbReference>
<evidence type="ECO:0000256" key="3">
    <source>
        <dbReference type="ARBA" id="ARBA00022670"/>
    </source>
</evidence>
<dbReference type="EMBL" id="MHCT01000017">
    <property type="protein sequence ID" value="OGY25993.1"/>
    <property type="molecule type" value="Genomic_DNA"/>
</dbReference>
<dbReference type="InterPro" id="IPR001714">
    <property type="entry name" value="Pept_M24_MAP"/>
</dbReference>
<evidence type="ECO:0000259" key="8">
    <source>
        <dbReference type="Pfam" id="PF00557"/>
    </source>
</evidence>
<comment type="function">
    <text evidence="1 6">Removes the N-terminal methionine from nascent proteins. The N-terminal methionine is often cleaved when the second residue in the primary sequence is small and uncharged (Met-Ala-, Cys, Gly, Pro, Ser, Thr, or Val). Requires deformylation of the N(alpha)-formylated initiator methionine before it can be hydrolyzed.</text>
</comment>
<evidence type="ECO:0000256" key="6">
    <source>
        <dbReference type="HAMAP-Rule" id="MF_01974"/>
    </source>
</evidence>
<evidence type="ECO:0000256" key="7">
    <source>
        <dbReference type="RuleBase" id="RU003653"/>
    </source>
</evidence>
<sequence length="249" mass="26998">MIYLKTQSEIEIMYRAGQIAAAALIEIAKNIKPGIKTSQLDTIAETKIRDLGAESSFKKVEGYHYNTCITPNDLVVHGVPSDYTLSEGDVLGADLGAYYRGFHSDLAYTFPVGKVSSERKKFLSVGMNALWEAIKEVRIGSRIGDISNKIQTVIEGSGYSVVRELVGHGVGRELHEDPLVPGRGKKGTGEELKEGMVIAIEVIYNFGKPGVRLLSDGWSIATSDSSVSGLFEHTIAVTKKGPLVLTQKP</sequence>
<keyword evidence="5 6" id="KW-0378">Hydrolase</keyword>
<evidence type="ECO:0000256" key="2">
    <source>
        <dbReference type="ARBA" id="ARBA00022438"/>
    </source>
</evidence>
<comment type="subunit">
    <text evidence="6">Monomer.</text>
</comment>
<dbReference type="Proteomes" id="UP000177588">
    <property type="component" value="Unassembled WGS sequence"/>
</dbReference>
<evidence type="ECO:0000313" key="10">
    <source>
        <dbReference type="Proteomes" id="UP000177588"/>
    </source>
</evidence>
<gene>
    <name evidence="6" type="primary">map</name>
    <name evidence="9" type="ORF">A2Z24_02665</name>
</gene>
<dbReference type="AlphaFoldDB" id="A0A1G1WE75"/>
<accession>A0A1G1WE75</accession>
<evidence type="ECO:0000256" key="4">
    <source>
        <dbReference type="ARBA" id="ARBA00022723"/>
    </source>
</evidence>
<feature type="binding site" evidence="6">
    <location>
        <position position="168"/>
    </location>
    <ligand>
        <name>a divalent metal cation</name>
        <dbReference type="ChEBI" id="CHEBI:60240"/>
        <label>2</label>
        <note>catalytic</note>
    </ligand>
</feature>
<feature type="binding site" evidence="6">
    <location>
        <position position="105"/>
    </location>
    <ligand>
        <name>a divalent metal cation</name>
        <dbReference type="ChEBI" id="CHEBI:60240"/>
        <label>1</label>
    </ligand>
</feature>
<dbReference type="GO" id="GO:0046872">
    <property type="term" value="F:metal ion binding"/>
    <property type="evidence" value="ECO:0007669"/>
    <property type="project" value="UniProtKB-UniRule"/>
</dbReference>
<name>A0A1G1WE75_9BACT</name>
<dbReference type="SUPFAM" id="SSF55920">
    <property type="entry name" value="Creatinase/aminopeptidase"/>
    <property type="match status" value="1"/>
</dbReference>
<evidence type="ECO:0000313" key="9">
    <source>
        <dbReference type="EMBL" id="OGY25993.1"/>
    </source>
</evidence>
<dbReference type="PANTHER" id="PTHR43330">
    <property type="entry name" value="METHIONINE AMINOPEPTIDASE"/>
    <property type="match status" value="1"/>
</dbReference>
<dbReference type="Gene3D" id="3.90.230.10">
    <property type="entry name" value="Creatinase/methionine aminopeptidase superfamily"/>
    <property type="match status" value="1"/>
</dbReference>
<dbReference type="PRINTS" id="PR00599">
    <property type="entry name" value="MAPEPTIDASE"/>
</dbReference>
<reference evidence="9 10" key="1">
    <citation type="journal article" date="2016" name="Nat. Commun.">
        <title>Thousands of microbial genomes shed light on interconnected biogeochemical processes in an aquifer system.</title>
        <authorList>
            <person name="Anantharaman K."/>
            <person name="Brown C.T."/>
            <person name="Hug L.A."/>
            <person name="Sharon I."/>
            <person name="Castelle C.J."/>
            <person name="Probst A.J."/>
            <person name="Thomas B.C."/>
            <person name="Singh A."/>
            <person name="Wilkins M.J."/>
            <person name="Karaoz U."/>
            <person name="Brodie E.L."/>
            <person name="Williams K.H."/>
            <person name="Hubbard S.S."/>
            <person name="Banfield J.F."/>
        </authorList>
    </citation>
    <scope>NUCLEOTIDE SEQUENCE [LARGE SCALE GENOMIC DNA]</scope>
</reference>
<feature type="domain" description="Peptidase M24" evidence="8">
    <location>
        <begin position="11"/>
        <end position="238"/>
    </location>
</feature>
<evidence type="ECO:0000256" key="5">
    <source>
        <dbReference type="ARBA" id="ARBA00022801"/>
    </source>
</evidence>
<dbReference type="InterPro" id="IPR036005">
    <property type="entry name" value="Creatinase/aminopeptidase-like"/>
</dbReference>
<comment type="catalytic activity">
    <reaction evidence="6 7">
        <text>Release of N-terminal amino acids, preferentially methionine, from peptides and arylamides.</text>
        <dbReference type="EC" id="3.4.11.18"/>
    </reaction>
</comment>
<dbReference type="EC" id="3.4.11.18" evidence="6 7"/>
<dbReference type="InterPro" id="IPR002467">
    <property type="entry name" value="Pept_M24A_MAP1"/>
</dbReference>
<dbReference type="NCBIfam" id="TIGR00500">
    <property type="entry name" value="met_pdase_I"/>
    <property type="match status" value="1"/>
</dbReference>
<feature type="binding site" evidence="6">
    <location>
        <position position="232"/>
    </location>
    <ligand>
        <name>a divalent metal cation</name>
        <dbReference type="ChEBI" id="CHEBI:60240"/>
        <label>1</label>
    </ligand>
</feature>
<dbReference type="CDD" id="cd01086">
    <property type="entry name" value="MetAP1"/>
    <property type="match status" value="1"/>
</dbReference>
<keyword evidence="3 6" id="KW-0645">Protease</keyword>
<feature type="binding site" evidence="6">
    <location>
        <position position="201"/>
    </location>
    <ligand>
        <name>a divalent metal cation</name>
        <dbReference type="ChEBI" id="CHEBI:60240"/>
        <label>2</label>
        <note>catalytic</note>
    </ligand>
</feature>
<keyword evidence="4 6" id="KW-0479">Metal-binding</keyword>
<dbReference type="GO" id="GO:0005829">
    <property type="term" value="C:cytosol"/>
    <property type="evidence" value="ECO:0007669"/>
    <property type="project" value="TreeGrafter"/>
</dbReference>
<feature type="binding site" evidence="6">
    <location>
        <position position="94"/>
    </location>
    <ligand>
        <name>a divalent metal cation</name>
        <dbReference type="ChEBI" id="CHEBI:60240"/>
        <label>1</label>
    </ligand>
</feature>
<feature type="binding site" evidence="6">
    <location>
        <position position="175"/>
    </location>
    <ligand>
        <name>substrate</name>
    </ligand>
</feature>
<proteinExistence type="inferred from homology"/>
<dbReference type="PANTHER" id="PTHR43330:SF27">
    <property type="entry name" value="METHIONINE AMINOPEPTIDASE"/>
    <property type="match status" value="1"/>
</dbReference>
<dbReference type="GO" id="GO:0006508">
    <property type="term" value="P:proteolysis"/>
    <property type="evidence" value="ECO:0007669"/>
    <property type="project" value="UniProtKB-KW"/>
</dbReference>
<comment type="caution">
    <text evidence="9">The sequence shown here is derived from an EMBL/GenBank/DDBJ whole genome shotgun (WGS) entry which is preliminary data.</text>
</comment>
<feature type="binding site" evidence="6">
    <location>
        <position position="77"/>
    </location>
    <ligand>
        <name>substrate</name>
    </ligand>
</feature>
<keyword evidence="2 6" id="KW-0031">Aminopeptidase</keyword>
<feature type="binding site" evidence="6">
    <location>
        <position position="105"/>
    </location>
    <ligand>
        <name>a divalent metal cation</name>
        <dbReference type="ChEBI" id="CHEBI:60240"/>
        <label>2</label>
        <note>catalytic</note>
    </ligand>
</feature>
<protein>
    <recommendedName>
        <fullName evidence="6 7">Methionine aminopeptidase</fullName>
        <shortName evidence="6">MAP</shortName>
        <shortName evidence="6">MetAP</shortName>
        <ecNumber evidence="6 7">3.4.11.18</ecNumber>
    </recommendedName>
    <alternativeName>
        <fullName evidence="6">Peptidase M</fullName>
    </alternativeName>
</protein>
<dbReference type="Pfam" id="PF00557">
    <property type="entry name" value="Peptidase_M24"/>
    <property type="match status" value="1"/>
</dbReference>
<dbReference type="STRING" id="1802597.A2Z24_02665"/>
<feature type="binding site" evidence="6">
    <location>
        <position position="232"/>
    </location>
    <ligand>
        <name>a divalent metal cation</name>
        <dbReference type="ChEBI" id="CHEBI:60240"/>
        <label>2</label>
        <note>catalytic</note>
    </ligand>
</feature>
<dbReference type="GO" id="GO:0004239">
    <property type="term" value="F:initiator methionyl aminopeptidase activity"/>
    <property type="evidence" value="ECO:0007669"/>
    <property type="project" value="UniProtKB-UniRule"/>
</dbReference>
<dbReference type="GO" id="GO:0070006">
    <property type="term" value="F:metalloaminopeptidase activity"/>
    <property type="evidence" value="ECO:0007669"/>
    <property type="project" value="UniProtKB-UniRule"/>
</dbReference>
<evidence type="ECO:0000256" key="1">
    <source>
        <dbReference type="ARBA" id="ARBA00002521"/>
    </source>
</evidence>
<dbReference type="HAMAP" id="MF_01974">
    <property type="entry name" value="MetAP_1"/>
    <property type="match status" value="1"/>
</dbReference>
<organism evidence="9 10">
    <name type="scientific">Candidatus Woykebacteria bacterium RBG_16_44_10</name>
    <dbReference type="NCBI Taxonomy" id="1802597"/>
    <lineage>
        <taxon>Bacteria</taxon>
        <taxon>Candidatus Woykeibacteriota</taxon>
    </lineage>
</organism>
<comment type="similarity">
    <text evidence="6">Belongs to the peptidase M24A family. Methionine aminopeptidase type 1 subfamily.</text>
</comment>
<comment type="cofactor">
    <cofactor evidence="6">
        <name>Co(2+)</name>
        <dbReference type="ChEBI" id="CHEBI:48828"/>
    </cofactor>
    <cofactor evidence="6">
        <name>Zn(2+)</name>
        <dbReference type="ChEBI" id="CHEBI:29105"/>
    </cofactor>
    <cofactor evidence="6">
        <name>Mn(2+)</name>
        <dbReference type="ChEBI" id="CHEBI:29035"/>
    </cofactor>
    <cofactor evidence="6">
        <name>Fe(2+)</name>
        <dbReference type="ChEBI" id="CHEBI:29033"/>
    </cofactor>
    <text evidence="6">Binds 2 divalent metal cations per subunit. Has a high-affinity and a low affinity metal-binding site. The true nature of the physiological cofactor is under debate. The enzyme is active with cobalt, zinc, manganese or divalent iron ions. Most likely, methionine aminopeptidases function as mononuclear Fe(2+)-metalloproteases under physiological conditions, and the catalytically relevant metal-binding site has been assigned to the histidine-containing high-affinity site.</text>
</comment>